<name>A0A6N9TN53_DISTH</name>
<accession>A0A6N9TN53</accession>
<comment type="function">
    <text evidence="13">DNA-dependent ATPase involved in processing of recombination intermediates, plays a role in repairing DNA breaks. Stimulates the branch migration of RecA-mediated strand transfer reactions, allowing the 3' invading strand to extend heteroduplex DNA faster. Binds ssDNA in the presence of ADP but not other nucleotides, has ATPase activity that is stimulated by ssDNA and various branched DNA structures, but inhibited by SSB. Does not have RecA's homology-searching function.</text>
</comment>
<keyword evidence="3 11" id="KW-0227">DNA damage</keyword>
<evidence type="ECO:0000256" key="10">
    <source>
        <dbReference type="ARBA" id="ARBA00023204"/>
    </source>
</evidence>
<keyword evidence="8 11" id="KW-0346">Stress response</keyword>
<feature type="region of interest" description="Disordered" evidence="14">
    <location>
        <begin position="35"/>
        <end position="55"/>
    </location>
</feature>
<evidence type="ECO:0000256" key="3">
    <source>
        <dbReference type="ARBA" id="ARBA00022763"/>
    </source>
</evidence>
<dbReference type="PANTHER" id="PTHR32472">
    <property type="entry name" value="DNA REPAIR PROTEIN RADA"/>
    <property type="match status" value="1"/>
</dbReference>
<feature type="domain" description="RecA family profile 1" evidence="15">
    <location>
        <begin position="62"/>
        <end position="211"/>
    </location>
</feature>
<evidence type="ECO:0000256" key="5">
    <source>
        <dbReference type="ARBA" id="ARBA00022801"/>
    </source>
</evidence>
<keyword evidence="5" id="KW-0378">Hydrolase</keyword>
<dbReference type="InterPro" id="IPR014721">
    <property type="entry name" value="Ribsml_uS5_D2-typ_fold_subgr"/>
</dbReference>
<dbReference type="SUPFAM" id="SSF52540">
    <property type="entry name" value="P-loop containing nucleoside triphosphate hydrolases"/>
    <property type="match status" value="1"/>
</dbReference>
<dbReference type="Proteomes" id="UP000469346">
    <property type="component" value="Unassembled WGS sequence"/>
</dbReference>
<feature type="short sequence motif" description="RadA KNRFG motif" evidence="11">
    <location>
        <begin position="248"/>
        <end position="252"/>
    </location>
</feature>
<evidence type="ECO:0000256" key="2">
    <source>
        <dbReference type="ARBA" id="ARBA00022741"/>
    </source>
</evidence>
<dbReference type="GO" id="GO:0008270">
    <property type="term" value="F:zinc ion binding"/>
    <property type="evidence" value="ECO:0007669"/>
    <property type="project" value="UniProtKB-KW"/>
</dbReference>
<dbReference type="GO" id="GO:0016787">
    <property type="term" value="F:hydrolase activity"/>
    <property type="evidence" value="ECO:0007669"/>
    <property type="project" value="UniProtKB-KW"/>
</dbReference>
<dbReference type="PROSITE" id="PS50162">
    <property type="entry name" value="RECA_2"/>
    <property type="match status" value="1"/>
</dbReference>
<evidence type="ECO:0000313" key="17">
    <source>
        <dbReference type="Proteomes" id="UP000469346"/>
    </source>
</evidence>
<dbReference type="GO" id="GO:0140664">
    <property type="term" value="F:ATP-dependent DNA damage sensor activity"/>
    <property type="evidence" value="ECO:0007669"/>
    <property type="project" value="InterPro"/>
</dbReference>
<dbReference type="Pfam" id="PF18073">
    <property type="entry name" value="Zn_ribbon_LapB"/>
    <property type="match status" value="1"/>
</dbReference>
<dbReference type="Gene3D" id="3.30.230.10">
    <property type="match status" value="1"/>
</dbReference>
<evidence type="ECO:0000256" key="1">
    <source>
        <dbReference type="ARBA" id="ARBA00022723"/>
    </source>
</evidence>
<dbReference type="InterPro" id="IPR003593">
    <property type="entry name" value="AAA+_ATPase"/>
</dbReference>
<dbReference type="InterPro" id="IPR020588">
    <property type="entry name" value="RecA_ATP-bd"/>
</dbReference>
<keyword evidence="7 11" id="KW-0067">ATP-binding</keyword>
<feature type="region of interest" description="Lon-protease-like" evidence="11">
    <location>
        <begin position="347"/>
        <end position="458"/>
    </location>
</feature>
<dbReference type="InterPro" id="IPR004504">
    <property type="entry name" value="DNA_repair_RadA"/>
</dbReference>
<evidence type="ECO:0000313" key="16">
    <source>
        <dbReference type="EMBL" id="NDY42478.1"/>
    </source>
</evidence>
<dbReference type="InterPro" id="IPR020568">
    <property type="entry name" value="Ribosomal_Su5_D2-typ_SF"/>
</dbReference>
<comment type="function">
    <text evidence="11">Plays a role in repairing double-strand DNA breaks, probably involving stabilizing or processing branched DNA or blocked replication forks.</text>
</comment>
<evidence type="ECO:0000256" key="11">
    <source>
        <dbReference type="HAMAP-Rule" id="MF_01498"/>
    </source>
</evidence>
<keyword evidence="9 11" id="KW-0238">DNA-binding</keyword>
<feature type="compositionally biased region" description="Low complexity" evidence="14">
    <location>
        <begin position="41"/>
        <end position="55"/>
    </location>
</feature>
<proteinExistence type="inferred from homology"/>
<dbReference type="FunFam" id="3.40.50.300:FF:000050">
    <property type="entry name" value="DNA repair protein RadA"/>
    <property type="match status" value="1"/>
</dbReference>
<dbReference type="Pfam" id="PF13481">
    <property type="entry name" value="AAA_25"/>
    <property type="match status" value="1"/>
</dbReference>
<comment type="domain">
    <text evidence="11">The middle region has homology to RecA with ATPase motifs including the RadA KNRFG motif, while the C-terminus is homologous to Lon protease.</text>
</comment>
<dbReference type="GO" id="GO:0005829">
    <property type="term" value="C:cytosol"/>
    <property type="evidence" value="ECO:0007669"/>
    <property type="project" value="TreeGrafter"/>
</dbReference>
<dbReference type="InterPro" id="IPR041166">
    <property type="entry name" value="Rubredoxin_2"/>
</dbReference>
<keyword evidence="6 13" id="KW-0862">Zinc</keyword>
<dbReference type="EMBL" id="JAAGRR010000059">
    <property type="protein sequence ID" value="NDY42478.1"/>
    <property type="molecule type" value="Genomic_DNA"/>
</dbReference>
<dbReference type="GO" id="GO:0005524">
    <property type="term" value="F:ATP binding"/>
    <property type="evidence" value="ECO:0007669"/>
    <property type="project" value="UniProtKB-UniRule"/>
</dbReference>
<dbReference type="AlphaFoldDB" id="A0A6N9TN53"/>
<dbReference type="NCBIfam" id="TIGR00416">
    <property type="entry name" value="sms"/>
    <property type="match status" value="1"/>
</dbReference>
<evidence type="ECO:0000256" key="9">
    <source>
        <dbReference type="ARBA" id="ARBA00023125"/>
    </source>
</evidence>
<keyword evidence="1 11" id="KW-0479">Metal-binding</keyword>
<dbReference type="PRINTS" id="PR01874">
    <property type="entry name" value="DNAREPAIRADA"/>
</dbReference>
<keyword evidence="17" id="KW-1185">Reference proteome</keyword>
<dbReference type="HAMAP" id="MF_01498">
    <property type="entry name" value="RadA_bact"/>
    <property type="match status" value="1"/>
</dbReference>
<dbReference type="PANTHER" id="PTHR32472:SF10">
    <property type="entry name" value="DNA REPAIR PROTEIN RADA-LIKE PROTEIN"/>
    <property type="match status" value="1"/>
</dbReference>
<dbReference type="Pfam" id="PF13541">
    <property type="entry name" value="ChlI"/>
    <property type="match status" value="1"/>
</dbReference>
<reference evidence="16 17" key="1">
    <citation type="submission" date="2020-02" db="EMBL/GenBank/DDBJ databases">
        <title>Comparative genomics of sulfur disproportionating microorganisms.</title>
        <authorList>
            <person name="Ward L.M."/>
            <person name="Bertran E."/>
            <person name="Johnston D.T."/>
        </authorList>
    </citation>
    <scope>NUCLEOTIDE SEQUENCE [LARGE SCALE GENOMIC DNA]</scope>
    <source>
        <strain evidence="16 17">DSM 100025</strain>
    </source>
</reference>
<dbReference type="GO" id="GO:0000725">
    <property type="term" value="P:recombinational repair"/>
    <property type="evidence" value="ECO:0007669"/>
    <property type="project" value="UniProtKB-UniRule"/>
</dbReference>
<feature type="binding site" evidence="11">
    <location>
        <begin position="91"/>
        <end position="98"/>
    </location>
    <ligand>
        <name>ATP</name>
        <dbReference type="ChEBI" id="CHEBI:30616"/>
    </ligand>
</feature>
<dbReference type="SMART" id="SM00382">
    <property type="entry name" value="AAA"/>
    <property type="match status" value="1"/>
</dbReference>
<organism evidence="16 17">
    <name type="scientific">Dissulfurirhabdus thermomarina</name>
    <dbReference type="NCBI Taxonomy" id="1765737"/>
    <lineage>
        <taxon>Bacteria</taxon>
        <taxon>Deltaproteobacteria</taxon>
        <taxon>Dissulfurirhabdaceae</taxon>
        <taxon>Dissulfurirhabdus</taxon>
    </lineage>
</organism>
<evidence type="ECO:0000256" key="8">
    <source>
        <dbReference type="ARBA" id="ARBA00023016"/>
    </source>
</evidence>
<evidence type="ECO:0000256" key="12">
    <source>
        <dbReference type="NCBIfam" id="TIGR00416"/>
    </source>
</evidence>
<dbReference type="SUPFAM" id="SSF54211">
    <property type="entry name" value="Ribosomal protein S5 domain 2-like"/>
    <property type="match status" value="1"/>
</dbReference>
<dbReference type="CDD" id="cd01121">
    <property type="entry name" value="RadA_SMS_N"/>
    <property type="match status" value="1"/>
</dbReference>
<dbReference type="RefSeq" id="WP_163298617.1">
    <property type="nucleotide sequence ID" value="NZ_JAAGRR010000059.1"/>
</dbReference>
<evidence type="ECO:0000256" key="7">
    <source>
        <dbReference type="ARBA" id="ARBA00022840"/>
    </source>
</evidence>
<comment type="similarity">
    <text evidence="11 13">Belongs to the RecA family. RadA subfamily.</text>
</comment>
<dbReference type="GO" id="GO:0003684">
    <property type="term" value="F:damaged DNA binding"/>
    <property type="evidence" value="ECO:0007669"/>
    <property type="project" value="InterPro"/>
</dbReference>
<protein>
    <recommendedName>
        <fullName evidence="11 12">DNA repair protein RadA</fullName>
    </recommendedName>
</protein>
<evidence type="ECO:0000256" key="6">
    <source>
        <dbReference type="ARBA" id="ARBA00022833"/>
    </source>
</evidence>
<evidence type="ECO:0000256" key="4">
    <source>
        <dbReference type="ARBA" id="ARBA00022771"/>
    </source>
</evidence>
<keyword evidence="2 11" id="KW-0547">Nucleotide-binding</keyword>
<keyword evidence="10 11" id="KW-0234">DNA repair</keyword>
<dbReference type="InterPro" id="IPR027417">
    <property type="entry name" value="P-loop_NTPase"/>
</dbReference>
<comment type="caution">
    <text evidence="16">The sequence shown here is derived from an EMBL/GenBank/DDBJ whole genome shotgun (WGS) entry which is preliminary data.</text>
</comment>
<sequence>MRTVYVCQSCGHTSPKWLGRCPGCEAWHSFAEERAERPGRGRSAGPGPRAAPRPLAEVAASREGRLATGMAEMDRVLGGGLVDGALVLLGGEPGIGKSTLLLQVLRNLAGAGRTVLYVSGEESAAQIRLRAERLGEIPPGLWVVAETDLAAVEAAVREMGPAVLAVDSIQTVAVPELGAAPGSVSQVREGAARLLQLGKGLGLPVFIVGHVTKDGAIAGPRVLEHLVDTVLYFEGDRSHAFRLLRTVKNRYGPTHEVGVFEMGPEGLREVPNPSSAFMGRRSAAAPGTVVIPCLEGSRPILVEVQALVTPSYLAMPRRTATGVDGNRLALLLAVMEKRLGFRFHDRDVFVNVAGGLRITEPGADLGVAAALISSYRDRPLPRGLTVLGEVGLTGEIRPVARAGLRLAEAARLGFRRCLMPPRAGAEADLPAGMEVVAVDRLEAALDLLLEDPRRSAVS</sequence>
<evidence type="ECO:0000256" key="13">
    <source>
        <dbReference type="RuleBase" id="RU003555"/>
    </source>
</evidence>
<evidence type="ECO:0000259" key="15">
    <source>
        <dbReference type="PROSITE" id="PS50162"/>
    </source>
</evidence>
<dbReference type="Gene3D" id="3.40.50.300">
    <property type="entry name" value="P-loop containing nucleotide triphosphate hydrolases"/>
    <property type="match status" value="1"/>
</dbReference>
<evidence type="ECO:0000256" key="14">
    <source>
        <dbReference type="SAM" id="MobiDB-lite"/>
    </source>
</evidence>
<gene>
    <name evidence="11 16" type="primary">radA</name>
    <name evidence="16" type="ORF">G3N55_06430</name>
</gene>
<keyword evidence="4 13" id="KW-0863">Zinc-finger</keyword>